<dbReference type="PRINTS" id="PR00069">
    <property type="entry name" value="ALDKETRDTASE"/>
</dbReference>
<dbReference type="InterPro" id="IPR018170">
    <property type="entry name" value="Aldo/ket_reductase_CS"/>
</dbReference>
<dbReference type="RefSeq" id="WP_091039899.1">
    <property type="nucleotide sequence ID" value="NZ_FNAD01000018.1"/>
</dbReference>
<sequence length="314" mass="33460">MATLGRTDIEIYPLVLGTNTFGWNTGESEAHAVLDAFTAAGGNLIDTADSYSAWAPGNVGGESETVLGTWLAKHRDTRAMVATKVSQHPEFKGLAAANVRAAAEASLKRLGIEAVDLYYAHFDDQATPLEETVAAFDDLVTEGKIRHIGISNYSPERLREWLDITERHGYARPVALQPKYSLVSRGTFEPGLRDIAVAEDLSAFPYHVLASGFLTGKYRTRADLEQSVRGGSAAKHLNPSGLAVIEKLDQIAQAHGVAIASVALAWARSRPGIAAPIAGARVVDQLAPLLASAELELTADEADELTALSDFIGA</sequence>
<feature type="domain" description="NADP-dependent oxidoreductase" evidence="1">
    <location>
        <begin position="13"/>
        <end position="309"/>
    </location>
</feature>
<dbReference type="AlphaFoldDB" id="A0A1G7BYX8"/>
<evidence type="ECO:0000313" key="2">
    <source>
        <dbReference type="EMBL" id="SDE32288.1"/>
    </source>
</evidence>
<protein>
    <submittedName>
        <fullName evidence="2">Predicted oxidoreductase</fullName>
    </submittedName>
</protein>
<dbReference type="InterPro" id="IPR036812">
    <property type="entry name" value="NAD(P)_OxRdtase_dom_sf"/>
</dbReference>
<dbReference type="PANTHER" id="PTHR43364">
    <property type="entry name" value="NADH-SPECIFIC METHYLGLYOXAL REDUCTASE-RELATED"/>
    <property type="match status" value="1"/>
</dbReference>
<proteinExistence type="predicted"/>
<dbReference type="Gene3D" id="3.20.20.100">
    <property type="entry name" value="NADP-dependent oxidoreductase domain"/>
    <property type="match status" value="1"/>
</dbReference>
<keyword evidence="3" id="KW-1185">Reference proteome</keyword>
<dbReference type="SUPFAM" id="SSF51430">
    <property type="entry name" value="NAD(P)-linked oxidoreductase"/>
    <property type="match status" value="1"/>
</dbReference>
<dbReference type="EMBL" id="FNAD01000018">
    <property type="protein sequence ID" value="SDE32288.1"/>
    <property type="molecule type" value="Genomic_DNA"/>
</dbReference>
<dbReference type="OrthoDB" id="9768793at2"/>
<dbReference type="GO" id="GO:0016491">
    <property type="term" value="F:oxidoreductase activity"/>
    <property type="evidence" value="ECO:0007669"/>
    <property type="project" value="InterPro"/>
</dbReference>
<gene>
    <name evidence="2" type="ORF">SAMN05216270_11856</name>
</gene>
<dbReference type="PANTHER" id="PTHR43364:SF6">
    <property type="entry name" value="OXIDOREDUCTASE-RELATED"/>
    <property type="match status" value="1"/>
</dbReference>
<dbReference type="InterPro" id="IPR050523">
    <property type="entry name" value="AKR_Detox_Biosynth"/>
</dbReference>
<accession>A0A1G7BYX8</accession>
<dbReference type="PROSITE" id="PS00062">
    <property type="entry name" value="ALDOKETO_REDUCTASE_2"/>
    <property type="match status" value="1"/>
</dbReference>
<dbReference type="Pfam" id="PF00248">
    <property type="entry name" value="Aldo_ket_red"/>
    <property type="match status" value="1"/>
</dbReference>
<reference evidence="3" key="1">
    <citation type="submission" date="2016-10" db="EMBL/GenBank/DDBJ databases">
        <authorList>
            <person name="Varghese N."/>
            <person name="Submissions S."/>
        </authorList>
    </citation>
    <scope>NUCLEOTIDE SEQUENCE [LARGE SCALE GENOMIC DNA]</scope>
    <source>
        <strain evidence="3">CGMCC 4.3516</strain>
    </source>
</reference>
<dbReference type="InterPro" id="IPR020471">
    <property type="entry name" value="AKR"/>
</dbReference>
<dbReference type="CDD" id="cd19081">
    <property type="entry name" value="AKR_AKR9C1"/>
    <property type="match status" value="1"/>
</dbReference>
<evidence type="ECO:0000313" key="3">
    <source>
        <dbReference type="Proteomes" id="UP000198949"/>
    </source>
</evidence>
<dbReference type="InterPro" id="IPR023210">
    <property type="entry name" value="NADP_OxRdtase_dom"/>
</dbReference>
<dbReference type="GO" id="GO:0005829">
    <property type="term" value="C:cytosol"/>
    <property type="evidence" value="ECO:0007669"/>
    <property type="project" value="TreeGrafter"/>
</dbReference>
<evidence type="ECO:0000259" key="1">
    <source>
        <dbReference type="Pfam" id="PF00248"/>
    </source>
</evidence>
<dbReference type="Proteomes" id="UP000198949">
    <property type="component" value="Unassembled WGS sequence"/>
</dbReference>
<name>A0A1G7BYX8_9ACTN</name>
<dbReference type="STRING" id="58114.SAMN05216270_11856"/>
<organism evidence="2 3">
    <name type="scientific">Glycomyces harbinensis</name>
    <dbReference type="NCBI Taxonomy" id="58114"/>
    <lineage>
        <taxon>Bacteria</taxon>
        <taxon>Bacillati</taxon>
        <taxon>Actinomycetota</taxon>
        <taxon>Actinomycetes</taxon>
        <taxon>Glycomycetales</taxon>
        <taxon>Glycomycetaceae</taxon>
        <taxon>Glycomyces</taxon>
    </lineage>
</organism>